<evidence type="ECO:0000259" key="1">
    <source>
        <dbReference type="Pfam" id="PF12867"/>
    </source>
</evidence>
<sequence length="169" mass="18999">MPEAAAWELVKKSISASCQMFDGHLNEVDKADWFRMPSEGVTHVAWQAGHIAISTYGIGLRLQRGERPADAEFGLTNYKELFGQGSIPSADASIYPSAEELHATLKKVFAQVEQEMAEWPLSELDNALDPPHPRFKTRFEFLAFLPAHNFMHFGQVSLLRRLFGNAPLR</sequence>
<dbReference type="InterPro" id="IPR024775">
    <property type="entry name" value="DinB-like"/>
</dbReference>
<dbReference type="HOGENOM" id="CLU_1591413_0_0_0"/>
<dbReference type="eggNOG" id="COG2318">
    <property type="taxonomic scope" value="Bacteria"/>
</dbReference>
<reference evidence="2 3" key="1">
    <citation type="submission" date="2006-02" db="EMBL/GenBank/DDBJ databases">
        <authorList>
            <person name="Amann R."/>
            <person name="Ferriera S."/>
            <person name="Johnson J."/>
            <person name="Kravitz S."/>
            <person name="Halpern A."/>
            <person name="Remington K."/>
            <person name="Beeson K."/>
            <person name="Tran B."/>
            <person name="Rogers Y.-H."/>
            <person name="Friedman R."/>
            <person name="Venter J.C."/>
        </authorList>
    </citation>
    <scope>NUCLEOTIDE SEQUENCE [LARGE SCALE GENOMIC DNA]</scope>
    <source>
        <strain evidence="2 3">DSM 3645</strain>
    </source>
</reference>
<dbReference type="Proteomes" id="UP000004358">
    <property type="component" value="Unassembled WGS sequence"/>
</dbReference>
<organism evidence="2 3">
    <name type="scientific">Blastopirellula marina DSM 3645</name>
    <dbReference type="NCBI Taxonomy" id="314230"/>
    <lineage>
        <taxon>Bacteria</taxon>
        <taxon>Pseudomonadati</taxon>
        <taxon>Planctomycetota</taxon>
        <taxon>Planctomycetia</taxon>
        <taxon>Pirellulales</taxon>
        <taxon>Pirellulaceae</taxon>
        <taxon>Blastopirellula</taxon>
    </lineage>
</organism>
<accession>A4A270</accession>
<dbReference type="SUPFAM" id="SSF109854">
    <property type="entry name" value="DinB/YfiT-like putative metalloenzymes"/>
    <property type="match status" value="1"/>
</dbReference>
<comment type="caution">
    <text evidence="2">The sequence shown here is derived from an EMBL/GenBank/DDBJ whole genome shotgun (WGS) entry which is preliminary data.</text>
</comment>
<dbReference type="Pfam" id="PF12867">
    <property type="entry name" value="DinB_2"/>
    <property type="match status" value="1"/>
</dbReference>
<dbReference type="EMBL" id="AANZ01000042">
    <property type="protein sequence ID" value="EAQ77102.1"/>
    <property type="molecule type" value="Genomic_DNA"/>
</dbReference>
<evidence type="ECO:0000313" key="3">
    <source>
        <dbReference type="Proteomes" id="UP000004358"/>
    </source>
</evidence>
<dbReference type="OrthoDB" id="213178at2"/>
<dbReference type="RefSeq" id="WP_002651061.1">
    <property type="nucleotide sequence ID" value="NZ_CH672376.1"/>
</dbReference>
<proteinExistence type="predicted"/>
<dbReference type="InterPro" id="IPR034660">
    <property type="entry name" value="DinB/YfiT-like"/>
</dbReference>
<name>A4A270_9BACT</name>
<feature type="domain" description="DinB-like" evidence="1">
    <location>
        <begin position="19"/>
        <end position="156"/>
    </location>
</feature>
<dbReference type="AlphaFoldDB" id="A4A270"/>
<evidence type="ECO:0000313" key="2">
    <source>
        <dbReference type="EMBL" id="EAQ77102.1"/>
    </source>
</evidence>
<dbReference type="Gene3D" id="1.20.120.450">
    <property type="entry name" value="dinb family like domain"/>
    <property type="match status" value="1"/>
</dbReference>
<protein>
    <recommendedName>
        <fullName evidence="1">DinB-like domain-containing protein</fullName>
    </recommendedName>
</protein>
<dbReference type="STRING" id="314230.DSM3645_15815"/>
<gene>
    <name evidence="2" type="ORF">DSM3645_15815</name>
</gene>